<sequence>MWRGGSIIRPPRFATAASVSPSLDGTDVGVTQVTNLGATGTVENMDATVQECISEKVI</sequence>
<evidence type="ECO:0000313" key="2">
    <source>
        <dbReference type="Proteomes" id="UP000230750"/>
    </source>
</evidence>
<keyword evidence="2" id="KW-1185">Reference proteome</keyword>
<proteinExistence type="predicted"/>
<comment type="caution">
    <text evidence="1">The sequence shown here is derived from an EMBL/GenBank/DDBJ whole genome shotgun (WGS) entry which is preliminary data.</text>
</comment>
<accession>A0A2G8KS83</accession>
<organism evidence="1 2">
    <name type="scientific">Stichopus japonicus</name>
    <name type="common">Sea cucumber</name>
    <dbReference type="NCBI Taxonomy" id="307972"/>
    <lineage>
        <taxon>Eukaryota</taxon>
        <taxon>Metazoa</taxon>
        <taxon>Echinodermata</taxon>
        <taxon>Eleutherozoa</taxon>
        <taxon>Echinozoa</taxon>
        <taxon>Holothuroidea</taxon>
        <taxon>Aspidochirotacea</taxon>
        <taxon>Aspidochirotida</taxon>
        <taxon>Stichopodidae</taxon>
        <taxon>Apostichopus</taxon>
    </lineage>
</organism>
<name>A0A2G8KS83_STIJA</name>
<gene>
    <name evidence="1" type="ORF">BSL78_12267</name>
</gene>
<reference evidence="1 2" key="1">
    <citation type="journal article" date="2017" name="PLoS Biol.">
        <title>The sea cucumber genome provides insights into morphological evolution and visceral regeneration.</title>
        <authorList>
            <person name="Zhang X."/>
            <person name="Sun L."/>
            <person name="Yuan J."/>
            <person name="Sun Y."/>
            <person name="Gao Y."/>
            <person name="Zhang L."/>
            <person name="Li S."/>
            <person name="Dai H."/>
            <person name="Hamel J.F."/>
            <person name="Liu C."/>
            <person name="Yu Y."/>
            <person name="Liu S."/>
            <person name="Lin W."/>
            <person name="Guo K."/>
            <person name="Jin S."/>
            <person name="Xu P."/>
            <person name="Storey K.B."/>
            <person name="Huan P."/>
            <person name="Zhang T."/>
            <person name="Zhou Y."/>
            <person name="Zhang J."/>
            <person name="Lin C."/>
            <person name="Li X."/>
            <person name="Xing L."/>
            <person name="Huo D."/>
            <person name="Sun M."/>
            <person name="Wang L."/>
            <person name="Mercier A."/>
            <person name="Li F."/>
            <person name="Yang H."/>
            <person name="Xiang J."/>
        </authorList>
    </citation>
    <scope>NUCLEOTIDE SEQUENCE [LARGE SCALE GENOMIC DNA]</scope>
    <source>
        <strain evidence="1">Shaxun</strain>
        <tissue evidence="1">Muscle</tissue>
    </source>
</reference>
<evidence type="ECO:0000313" key="1">
    <source>
        <dbReference type="EMBL" id="PIK50842.1"/>
    </source>
</evidence>
<dbReference type="Proteomes" id="UP000230750">
    <property type="component" value="Unassembled WGS sequence"/>
</dbReference>
<dbReference type="EMBL" id="MRZV01000402">
    <property type="protein sequence ID" value="PIK50842.1"/>
    <property type="molecule type" value="Genomic_DNA"/>
</dbReference>
<dbReference type="AlphaFoldDB" id="A0A2G8KS83"/>
<protein>
    <submittedName>
        <fullName evidence="1">Uncharacterized protein</fullName>
    </submittedName>
</protein>